<proteinExistence type="predicted"/>
<feature type="domain" description="Possible tRNA binding" evidence="11">
    <location>
        <begin position="193"/>
        <end position="390"/>
    </location>
</feature>
<evidence type="ECO:0000313" key="12">
    <source>
        <dbReference type="EMBL" id="KAF6037244.1"/>
    </source>
</evidence>
<accession>A0A7J7KH86</accession>
<protein>
    <submittedName>
        <fullName evidence="12">NAT10</fullName>
    </submittedName>
</protein>
<dbReference type="EMBL" id="VXIV02000597">
    <property type="protein sequence ID" value="KAF6037244.1"/>
    <property type="molecule type" value="Genomic_DNA"/>
</dbReference>
<evidence type="ECO:0000313" key="13">
    <source>
        <dbReference type="Proteomes" id="UP000593567"/>
    </source>
</evidence>
<dbReference type="Proteomes" id="UP000593567">
    <property type="component" value="Unassembled WGS sequence"/>
</dbReference>
<keyword evidence="13" id="KW-1185">Reference proteome</keyword>
<evidence type="ECO:0000256" key="6">
    <source>
        <dbReference type="ARBA" id="ARBA00022840"/>
    </source>
</evidence>
<dbReference type="PANTHER" id="PTHR10925:SF5">
    <property type="entry name" value="RNA CYTIDINE ACETYLTRANSFERASE"/>
    <property type="match status" value="1"/>
</dbReference>
<organism evidence="12 13">
    <name type="scientific">Bugula neritina</name>
    <name type="common">Brown bryozoan</name>
    <name type="synonym">Sertularia neritina</name>
    <dbReference type="NCBI Taxonomy" id="10212"/>
    <lineage>
        <taxon>Eukaryota</taxon>
        <taxon>Metazoa</taxon>
        <taxon>Spiralia</taxon>
        <taxon>Lophotrochozoa</taxon>
        <taxon>Bryozoa</taxon>
        <taxon>Gymnolaemata</taxon>
        <taxon>Cheilostomatida</taxon>
        <taxon>Flustrina</taxon>
        <taxon>Buguloidea</taxon>
        <taxon>Bugulidae</taxon>
        <taxon>Bugula</taxon>
    </lineage>
</organism>
<dbReference type="GO" id="GO:0030686">
    <property type="term" value="C:90S preribosome"/>
    <property type="evidence" value="ECO:0007669"/>
    <property type="project" value="TreeGrafter"/>
</dbReference>
<evidence type="ECO:0000256" key="3">
    <source>
        <dbReference type="ARBA" id="ARBA00022679"/>
    </source>
</evidence>
<feature type="domain" description="N-acetyltransferase" evidence="10">
    <location>
        <begin position="75"/>
        <end position="120"/>
    </location>
</feature>
<keyword evidence="5" id="KW-0547">Nucleotide-binding</keyword>
<dbReference type="Pfam" id="PF05127">
    <property type="entry name" value="NAT10_TcmA_helicase"/>
    <property type="match status" value="1"/>
</dbReference>
<evidence type="ECO:0000256" key="5">
    <source>
        <dbReference type="ARBA" id="ARBA00022741"/>
    </source>
</evidence>
<evidence type="ECO:0000256" key="1">
    <source>
        <dbReference type="ARBA" id="ARBA00004604"/>
    </source>
</evidence>
<dbReference type="GO" id="GO:0008033">
    <property type="term" value="P:tRNA processing"/>
    <property type="evidence" value="ECO:0007669"/>
    <property type="project" value="UniProtKB-KW"/>
</dbReference>
<dbReference type="InterPro" id="IPR000182">
    <property type="entry name" value="GNAT_dom"/>
</dbReference>
<dbReference type="InterPro" id="IPR032672">
    <property type="entry name" value="TmcA/NAT10/Kre33"/>
</dbReference>
<evidence type="ECO:0000259" key="11">
    <source>
        <dbReference type="Pfam" id="PF13725"/>
    </source>
</evidence>
<dbReference type="GO" id="GO:0000049">
    <property type="term" value="F:tRNA binding"/>
    <property type="evidence" value="ECO:0007669"/>
    <property type="project" value="TreeGrafter"/>
</dbReference>
<dbReference type="GO" id="GO:1990883">
    <property type="term" value="F:18S rRNA cytidine N-acetyltransferase activity"/>
    <property type="evidence" value="ECO:0007669"/>
    <property type="project" value="TreeGrafter"/>
</dbReference>
<reference evidence="12" key="1">
    <citation type="submission" date="2020-06" db="EMBL/GenBank/DDBJ databases">
        <title>Draft genome of Bugula neritina, a colonial animal packing powerful symbionts and potential medicines.</title>
        <authorList>
            <person name="Rayko M."/>
        </authorList>
    </citation>
    <scope>NUCLEOTIDE SEQUENCE [LARGE SCALE GENOMIC DNA]</scope>
    <source>
        <strain evidence="12">Kwan_BN1</strain>
    </source>
</reference>
<keyword evidence="6" id="KW-0067">ATP-binding</keyword>
<keyword evidence="3" id="KW-0808">Transferase</keyword>
<dbReference type="OrthoDB" id="10067491at2759"/>
<dbReference type="InterPro" id="IPR007807">
    <property type="entry name" value="TcmA/NAT10_helicase"/>
</dbReference>
<dbReference type="GO" id="GO:0005730">
    <property type="term" value="C:nucleolus"/>
    <property type="evidence" value="ECO:0007669"/>
    <property type="project" value="UniProtKB-SubCell"/>
</dbReference>
<dbReference type="AlphaFoldDB" id="A0A7J7KH86"/>
<evidence type="ECO:0000256" key="4">
    <source>
        <dbReference type="ARBA" id="ARBA00022694"/>
    </source>
</evidence>
<dbReference type="Pfam" id="PF13718">
    <property type="entry name" value="GNAT_acetyltr_2"/>
    <property type="match status" value="1"/>
</dbReference>
<evidence type="ECO:0000256" key="2">
    <source>
        <dbReference type="ARBA" id="ARBA00022552"/>
    </source>
</evidence>
<evidence type="ECO:0000256" key="7">
    <source>
        <dbReference type="ARBA" id="ARBA00023315"/>
    </source>
</evidence>
<keyword evidence="2" id="KW-0698">rRNA processing</keyword>
<dbReference type="Pfam" id="PF13725">
    <property type="entry name" value="tRNA_bind_2"/>
    <property type="match status" value="1"/>
</dbReference>
<feature type="domain" description="TcmA/NAT10 helicase" evidence="9">
    <location>
        <begin position="1"/>
        <end position="24"/>
    </location>
</feature>
<dbReference type="Gene3D" id="3.40.630.30">
    <property type="match status" value="1"/>
</dbReference>
<comment type="subcellular location">
    <subcellularLocation>
        <location evidence="1">Nucleus</location>
        <location evidence="1">Nucleolus</location>
    </subcellularLocation>
</comment>
<dbReference type="GO" id="GO:0005524">
    <property type="term" value="F:ATP binding"/>
    <property type="evidence" value="ECO:0007669"/>
    <property type="project" value="UniProtKB-KW"/>
</dbReference>
<dbReference type="PANTHER" id="PTHR10925">
    <property type="entry name" value="N-ACETYLTRANSFERASE 10"/>
    <property type="match status" value="1"/>
</dbReference>
<comment type="caution">
    <text evidence="12">The sequence shown here is derived from an EMBL/GenBank/DDBJ whole genome shotgun (WGS) entry which is preliminary data.</text>
</comment>
<sequence>MKEPIRYAEGDLVEAWLNRLLCLDTTEVEKISCGNPLPERCNLYYVNRDTLFSSNKTSEEFLLKIMNVYTSSDYKEIKKNKSENNDSISWTIAQKFQDDEFAERSEARIVRIATHPDYQRAVNQMEQKYRSQGRTRLPPLLTKLSERRPASIDYFSISYDLTSELLKFWQSCGFLPVYLGQTQNALTGENSCIMLKILNEEEKRDDESSWLKAFHQELTIEELNHFFTLHDMKRLKKYSSKLVDFSLIMDLIPDIAKLYFSGKMPDVLLSDVQQNLLVSVGLQRKPVGNLEAEVNKPSTQVMALLNKVAVKCYQSLTAVIEEAMREELSQQGKTTPNLKYQKLEQELSNAVAAHEKSQKAAKKQFKSQMLTEDILAQYKIKGREEDWNMALSATGRVPNIISVKRTEDNSKKRKITIPDTDPAAVSKKKKKKPKVPKN</sequence>
<keyword evidence="4" id="KW-0819">tRNA processing</keyword>
<evidence type="ECO:0000259" key="10">
    <source>
        <dbReference type="Pfam" id="PF13718"/>
    </source>
</evidence>
<feature type="compositionally biased region" description="Basic residues" evidence="8">
    <location>
        <begin position="426"/>
        <end position="438"/>
    </location>
</feature>
<gene>
    <name evidence="12" type="ORF">EB796_004434</name>
</gene>
<keyword evidence="7" id="KW-0012">Acyltransferase</keyword>
<dbReference type="InterPro" id="IPR027992">
    <property type="entry name" value="tRNA_bind_dom"/>
</dbReference>
<feature type="region of interest" description="Disordered" evidence="8">
    <location>
        <begin position="399"/>
        <end position="438"/>
    </location>
</feature>
<dbReference type="GO" id="GO:1904812">
    <property type="term" value="P:rRNA acetylation involved in maturation of SSU-rRNA"/>
    <property type="evidence" value="ECO:0007669"/>
    <property type="project" value="TreeGrafter"/>
</dbReference>
<evidence type="ECO:0000256" key="8">
    <source>
        <dbReference type="SAM" id="MobiDB-lite"/>
    </source>
</evidence>
<name>A0A7J7KH86_BUGNE</name>
<evidence type="ECO:0000259" key="9">
    <source>
        <dbReference type="Pfam" id="PF05127"/>
    </source>
</evidence>